<name>A0A1E5XV86_9HYPH</name>
<organism evidence="2 3">
    <name type="scientific">Devosia insulae DS-56</name>
    <dbReference type="NCBI Taxonomy" id="1116389"/>
    <lineage>
        <taxon>Bacteria</taxon>
        <taxon>Pseudomonadati</taxon>
        <taxon>Pseudomonadota</taxon>
        <taxon>Alphaproteobacteria</taxon>
        <taxon>Hyphomicrobiales</taxon>
        <taxon>Devosiaceae</taxon>
        <taxon>Devosia</taxon>
    </lineage>
</organism>
<keyword evidence="1" id="KW-0732">Signal</keyword>
<evidence type="ECO:0008006" key="4">
    <source>
        <dbReference type="Google" id="ProtNLM"/>
    </source>
</evidence>
<evidence type="ECO:0000256" key="1">
    <source>
        <dbReference type="SAM" id="SignalP"/>
    </source>
</evidence>
<gene>
    <name evidence="2" type="ORF">VW23_011280</name>
</gene>
<dbReference type="EMBL" id="LAJE02000071">
    <property type="protein sequence ID" value="OEO32499.1"/>
    <property type="molecule type" value="Genomic_DNA"/>
</dbReference>
<evidence type="ECO:0000313" key="2">
    <source>
        <dbReference type="EMBL" id="OEO32499.1"/>
    </source>
</evidence>
<feature type="signal peptide" evidence="1">
    <location>
        <begin position="1"/>
        <end position="20"/>
    </location>
</feature>
<sequence>MLRVALGGLLIGLLALPAAAGEPSAAADRLLWCGSAFYWLSTDAYDSGNDAEGDEYGAWSDDLAARADMMLEAEGNDDVAITAMRDAYDSRVVDEMGKPGAKYDVTTCPDLVVSAAN</sequence>
<dbReference type="RefSeq" id="WP_069908353.1">
    <property type="nucleotide sequence ID" value="NZ_LAJE02000071.1"/>
</dbReference>
<proteinExistence type="predicted"/>
<dbReference type="AlphaFoldDB" id="A0A1E5XV86"/>
<dbReference type="OrthoDB" id="7950290at2"/>
<evidence type="ECO:0000313" key="3">
    <source>
        <dbReference type="Proteomes" id="UP000095463"/>
    </source>
</evidence>
<dbReference type="Proteomes" id="UP000095463">
    <property type="component" value="Unassembled WGS sequence"/>
</dbReference>
<comment type="caution">
    <text evidence="2">The sequence shown here is derived from an EMBL/GenBank/DDBJ whole genome shotgun (WGS) entry which is preliminary data.</text>
</comment>
<keyword evidence="3" id="KW-1185">Reference proteome</keyword>
<reference evidence="2 3" key="1">
    <citation type="journal article" date="2015" name="Genome Announc.">
        <title>Genome Assemblies of Three Soil-Associated Devosia species: D. insulae, D. limi, and D. soli.</title>
        <authorList>
            <person name="Hassan Y.I."/>
            <person name="Lepp D."/>
            <person name="Zhou T."/>
        </authorList>
    </citation>
    <scope>NUCLEOTIDE SEQUENCE [LARGE SCALE GENOMIC DNA]</scope>
    <source>
        <strain evidence="2 3">DS-56</strain>
    </source>
</reference>
<accession>A0A1E5XV86</accession>
<protein>
    <recommendedName>
        <fullName evidence="4">DUF732 domain-containing protein</fullName>
    </recommendedName>
</protein>
<feature type="chain" id="PRO_5009190580" description="DUF732 domain-containing protein" evidence="1">
    <location>
        <begin position="21"/>
        <end position="117"/>
    </location>
</feature>